<comment type="caution">
    <text evidence="2">The sequence shown here is derived from an EMBL/GenBank/DDBJ whole genome shotgun (WGS) entry which is preliminary data.</text>
</comment>
<keyword evidence="1" id="KW-0472">Membrane</keyword>
<accession>A0A926KNV9</accession>
<organism evidence="2 3">
    <name type="scientific">Paenibacillus sedimenti</name>
    <dbReference type="NCBI Taxonomy" id="2770274"/>
    <lineage>
        <taxon>Bacteria</taxon>
        <taxon>Bacillati</taxon>
        <taxon>Bacillota</taxon>
        <taxon>Bacilli</taxon>
        <taxon>Bacillales</taxon>
        <taxon>Paenibacillaceae</taxon>
        <taxon>Paenibacillus</taxon>
    </lineage>
</organism>
<dbReference type="RefSeq" id="WP_188173374.1">
    <property type="nucleotide sequence ID" value="NZ_JACVVD010000002.1"/>
</dbReference>
<keyword evidence="1" id="KW-1133">Transmembrane helix</keyword>
<keyword evidence="3" id="KW-1185">Reference proteome</keyword>
<protein>
    <submittedName>
        <fullName evidence="2">Uncharacterized protein</fullName>
    </submittedName>
</protein>
<dbReference type="EMBL" id="JACVVD010000002">
    <property type="protein sequence ID" value="MBD0379559.1"/>
    <property type="molecule type" value="Genomic_DNA"/>
</dbReference>
<feature type="transmembrane region" description="Helical" evidence="1">
    <location>
        <begin position="124"/>
        <end position="142"/>
    </location>
</feature>
<sequence length="177" mass="21297">MIVKIIMWTSLILPWITLFAMKKSMIKRYMPVSILAALVVTIFFEIAYVYNWWILKIKIVTWGNITNISFVYGFFLVGTLWIFRLTFGKFWIYFLTNLIVDSLHLYFFQNIFERMGVFTMANVAKWQLLLLMTAVSLFLYTYQRWQETIFQPSRDDAGYFFDKEIEFKSLVREKSKT</sequence>
<feature type="transmembrane region" description="Helical" evidence="1">
    <location>
        <begin position="90"/>
        <end position="112"/>
    </location>
</feature>
<feature type="transmembrane region" description="Helical" evidence="1">
    <location>
        <begin position="34"/>
        <end position="53"/>
    </location>
</feature>
<feature type="transmembrane region" description="Helical" evidence="1">
    <location>
        <begin position="6"/>
        <end position="22"/>
    </location>
</feature>
<dbReference type="AlphaFoldDB" id="A0A926KNV9"/>
<gene>
    <name evidence="2" type="ORF">ICC18_05480</name>
</gene>
<proteinExistence type="predicted"/>
<keyword evidence="1" id="KW-0812">Transmembrane</keyword>
<evidence type="ECO:0000313" key="3">
    <source>
        <dbReference type="Proteomes" id="UP000650466"/>
    </source>
</evidence>
<feature type="transmembrane region" description="Helical" evidence="1">
    <location>
        <begin position="59"/>
        <end position="83"/>
    </location>
</feature>
<dbReference type="Proteomes" id="UP000650466">
    <property type="component" value="Unassembled WGS sequence"/>
</dbReference>
<name>A0A926KNV9_9BACL</name>
<reference evidence="2" key="1">
    <citation type="submission" date="2020-09" db="EMBL/GenBank/DDBJ databases">
        <title>Draft Genome Sequence of Paenibacillus sp. WST5.</title>
        <authorList>
            <person name="Bao Z."/>
        </authorList>
    </citation>
    <scope>NUCLEOTIDE SEQUENCE</scope>
    <source>
        <strain evidence="2">WST5</strain>
    </source>
</reference>
<evidence type="ECO:0000256" key="1">
    <source>
        <dbReference type="SAM" id="Phobius"/>
    </source>
</evidence>
<evidence type="ECO:0000313" key="2">
    <source>
        <dbReference type="EMBL" id="MBD0379559.1"/>
    </source>
</evidence>